<organism evidence="2 3">
    <name type="scientific">Bipolaris victoriae (strain FI3)</name>
    <name type="common">Victoria blight of oats agent</name>
    <name type="synonym">Cochliobolus victoriae</name>
    <dbReference type="NCBI Taxonomy" id="930091"/>
    <lineage>
        <taxon>Eukaryota</taxon>
        <taxon>Fungi</taxon>
        <taxon>Dikarya</taxon>
        <taxon>Ascomycota</taxon>
        <taxon>Pezizomycotina</taxon>
        <taxon>Dothideomycetes</taxon>
        <taxon>Pleosporomycetidae</taxon>
        <taxon>Pleosporales</taxon>
        <taxon>Pleosporineae</taxon>
        <taxon>Pleosporaceae</taxon>
        <taxon>Bipolaris</taxon>
    </lineage>
</organism>
<keyword evidence="3" id="KW-1185">Reference proteome</keyword>
<evidence type="ECO:0000259" key="1">
    <source>
        <dbReference type="Pfam" id="PF03009"/>
    </source>
</evidence>
<proteinExistence type="predicted"/>
<dbReference type="PANTHER" id="PTHR43805">
    <property type="entry name" value="GLYCEROPHOSPHORYL DIESTER PHOSPHODIESTERASE"/>
    <property type="match status" value="1"/>
</dbReference>
<dbReference type="GO" id="GO:0008081">
    <property type="term" value="F:phosphoric diester hydrolase activity"/>
    <property type="evidence" value="ECO:0007669"/>
    <property type="project" value="InterPro"/>
</dbReference>
<dbReference type="GeneID" id="26252269"/>
<sequence length="620" mass="68478">MPRLKKVVHKPAPSGPKWSDWIVPPAVHEKTWKSWTIHAAAAAARTTPTTIITASFSTLPLELRNKIYFYAIDKVPRLTLVGSMTASEDETSHGANDELLPVDPGLTTWLSSLATHLPNHLNLNKQYRAEALAELHHSGLMLLTHLRAPRAVDFLRLLPNASASATVLRIVDVTLTTRLSCSASSPPSTSHSTSTSIPVPFLTNQTYIHALSALSPCLESLTLPLSPTIVRDQSLYEPLLAPLVGANTALTRLRIEALGTRLEDAQRVERWVLGEGGRGVRGGGKDLRVVIDLAPGNDAVWYEDSELWTGGVRWVHNSDFFGIKSASTCSMHFPEIHIFIGSESTTDVYPALRAAKTKGWNGTAENSVDAYWRATEAGIERIETDMRLSKDYFIPMAHDSGLDRVTDVGEQAGKEAYNPYTGKGYDPKNAAGVPANEWCIYKLQATYKTPEEFEALAWVQDAFINGIQLAFIPVYDPSIQKGMDTLASLEAFSQTNYTISAEIELRSTDGVLQDLVDYVKGNQSTNINVKTTGTLYAPGDIFAPESIDVDRANYTFPDNEHRNNSVYTFKDNKAPRLMDSLLGKGVSVDGHDYRSDFNWIMEQGYNWIIADTPDLWAKRL</sequence>
<feature type="domain" description="GP-PDE" evidence="1">
    <location>
        <begin position="364"/>
        <end position="410"/>
    </location>
</feature>
<protein>
    <recommendedName>
        <fullName evidence="1">GP-PDE domain-containing protein</fullName>
    </recommendedName>
</protein>
<dbReference type="GO" id="GO:0006629">
    <property type="term" value="P:lipid metabolic process"/>
    <property type="evidence" value="ECO:0007669"/>
    <property type="project" value="InterPro"/>
</dbReference>
<dbReference type="PANTHER" id="PTHR43805:SF1">
    <property type="entry name" value="GP-PDE DOMAIN-CONTAINING PROTEIN"/>
    <property type="match status" value="1"/>
</dbReference>
<dbReference type="Pfam" id="PF03009">
    <property type="entry name" value="GDPD"/>
    <property type="match status" value="1"/>
</dbReference>
<dbReference type="InterPro" id="IPR030395">
    <property type="entry name" value="GP_PDE_dom"/>
</dbReference>
<evidence type="ECO:0000313" key="3">
    <source>
        <dbReference type="Proteomes" id="UP000054337"/>
    </source>
</evidence>
<dbReference type="Gene3D" id="3.20.20.190">
    <property type="entry name" value="Phosphatidylinositol (PI) phosphodiesterase"/>
    <property type="match status" value="1"/>
</dbReference>
<evidence type="ECO:0000313" key="2">
    <source>
        <dbReference type="EMBL" id="EUN23541.1"/>
    </source>
</evidence>
<accession>W7E5Y5</accession>
<dbReference type="RefSeq" id="XP_014553091.1">
    <property type="nucleotide sequence ID" value="XM_014697605.1"/>
</dbReference>
<dbReference type="Proteomes" id="UP000054337">
    <property type="component" value="Unassembled WGS sequence"/>
</dbReference>
<gene>
    <name evidence="2" type="ORF">COCVIDRAFT_18959</name>
</gene>
<dbReference type="AlphaFoldDB" id="W7E5Y5"/>
<reference evidence="2 3" key="1">
    <citation type="journal article" date="2013" name="PLoS Genet.">
        <title>Comparative genome structure, secondary metabolite, and effector coding capacity across Cochliobolus pathogens.</title>
        <authorList>
            <person name="Condon B.J."/>
            <person name="Leng Y."/>
            <person name="Wu D."/>
            <person name="Bushley K.E."/>
            <person name="Ohm R.A."/>
            <person name="Otillar R."/>
            <person name="Martin J."/>
            <person name="Schackwitz W."/>
            <person name="Grimwood J."/>
            <person name="MohdZainudin N."/>
            <person name="Xue C."/>
            <person name="Wang R."/>
            <person name="Manning V.A."/>
            <person name="Dhillon B."/>
            <person name="Tu Z.J."/>
            <person name="Steffenson B.J."/>
            <person name="Salamov A."/>
            <person name="Sun H."/>
            <person name="Lowry S."/>
            <person name="LaButti K."/>
            <person name="Han J."/>
            <person name="Copeland A."/>
            <person name="Lindquist E."/>
            <person name="Barry K."/>
            <person name="Schmutz J."/>
            <person name="Baker S.E."/>
            <person name="Ciuffetti L.M."/>
            <person name="Grigoriev I.V."/>
            <person name="Zhong S."/>
            <person name="Turgeon B.G."/>
        </authorList>
    </citation>
    <scope>NUCLEOTIDE SEQUENCE [LARGE SCALE GENOMIC DNA]</scope>
    <source>
        <strain evidence="2 3">FI3</strain>
    </source>
</reference>
<name>W7E5Y5_BIPV3</name>
<dbReference type="InterPro" id="IPR017946">
    <property type="entry name" value="PLC-like_Pdiesterase_TIM-brl"/>
</dbReference>
<dbReference type="HOGENOM" id="CLU_440734_0_0_1"/>
<dbReference type="SUPFAM" id="SSF51695">
    <property type="entry name" value="PLC-like phosphodiesterases"/>
    <property type="match status" value="1"/>
</dbReference>
<dbReference type="EMBL" id="KI968785">
    <property type="protein sequence ID" value="EUN23541.1"/>
    <property type="molecule type" value="Genomic_DNA"/>
</dbReference>